<dbReference type="EMBL" id="JAKJPO010000004">
    <property type="protein sequence ID" value="MCF7222050.1"/>
    <property type="molecule type" value="Genomic_DNA"/>
</dbReference>
<dbReference type="PANTHER" id="PTHR10695:SF46">
    <property type="entry name" value="BIFUNCTIONAL COENZYME A SYNTHASE-RELATED"/>
    <property type="match status" value="1"/>
</dbReference>
<dbReference type="PANTHER" id="PTHR10695">
    <property type="entry name" value="DEPHOSPHO-COA KINASE-RELATED"/>
    <property type="match status" value="1"/>
</dbReference>
<comment type="function">
    <text evidence="5">Catalyzes the phosphorylation of the 3'-hydroxyl group of dephosphocoenzyme A to form coenzyme A.</text>
</comment>
<evidence type="ECO:0000256" key="1">
    <source>
        <dbReference type="ARBA" id="ARBA00009018"/>
    </source>
</evidence>
<dbReference type="Proteomes" id="UP001430796">
    <property type="component" value="Unassembled WGS sequence"/>
</dbReference>
<reference evidence="7" key="1">
    <citation type="submission" date="2022-01" db="EMBL/GenBank/DDBJ databases">
        <title>Lysobacter chinensis sp. nov., a bacterium isolated from cow dung compost.</title>
        <authorList>
            <person name="Liu Y."/>
        </authorList>
    </citation>
    <scope>NUCLEOTIDE SEQUENCE</scope>
    <source>
        <strain evidence="7">TLK-CK17</strain>
    </source>
</reference>
<keyword evidence="5 7" id="KW-0418">Kinase</keyword>
<dbReference type="InterPro" id="IPR001977">
    <property type="entry name" value="Depp_CoAkinase"/>
</dbReference>
<dbReference type="Gene3D" id="3.40.50.300">
    <property type="entry name" value="P-loop containing nucleotide triphosphate hydrolases"/>
    <property type="match status" value="1"/>
</dbReference>
<evidence type="ECO:0000256" key="3">
    <source>
        <dbReference type="ARBA" id="ARBA00022840"/>
    </source>
</evidence>
<keyword evidence="8" id="KW-1185">Reference proteome</keyword>
<accession>A0ABS9HV68</accession>
<protein>
    <recommendedName>
        <fullName evidence="5 6">Dephospho-CoA kinase</fullName>
        <ecNumber evidence="5 6">2.7.1.24</ecNumber>
    </recommendedName>
    <alternativeName>
        <fullName evidence="5">Dephosphocoenzyme A kinase</fullName>
    </alternativeName>
</protein>
<keyword evidence="4 5" id="KW-0173">Coenzyme A biosynthesis</keyword>
<dbReference type="CDD" id="cd02022">
    <property type="entry name" value="DPCK"/>
    <property type="match status" value="1"/>
</dbReference>
<dbReference type="RefSeq" id="WP_237054466.1">
    <property type="nucleotide sequence ID" value="NZ_JAKJPO010000004.1"/>
</dbReference>
<dbReference type="EC" id="2.7.1.24" evidence="5 6"/>
<evidence type="ECO:0000256" key="6">
    <source>
        <dbReference type="NCBIfam" id="TIGR00152"/>
    </source>
</evidence>
<evidence type="ECO:0000313" key="8">
    <source>
        <dbReference type="Proteomes" id="UP001430796"/>
    </source>
</evidence>
<dbReference type="PROSITE" id="PS51219">
    <property type="entry name" value="DPCK"/>
    <property type="match status" value="1"/>
</dbReference>
<comment type="pathway">
    <text evidence="5">Cofactor biosynthesis; coenzyme A biosynthesis; CoA from (R)-pantothenate: step 5/5.</text>
</comment>
<evidence type="ECO:0000256" key="2">
    <source>
        <dbReference type="ARBA" id="ARBA00022741"/>
    </source>
</evidence>
<dbReference type="Pfam" id="PF01121">
    <property type="entry name" value="CoaE"/>
    <property type="match status" value="1"/>
</dbReference>
<comment type="subcellular location">
    <subcellularLocation>
        <location evidence="5">Cytoplasm</location>
    </subcellularLocation>
</comment>
<comment type="similarity">
    <text evidence="1 5">Belongs to the CoaE family.</text>
</comment>
<dbReference type="GO" id="GO:0004140">
    <property type="term" value="F:dephospho-CoA kinase activity"/>
    <property type="evidence" value="ECO:0007669"/>
    <property type="project" value="UniProtKB-EC"/>
</dbReference>
<organism evidence="7 8">
    <name type="scientific">Marilutibacter chinensis</name>
    <dbReference type="NCBI Taxonomy" id="2912247"/>
    <lineage>
        <taxon>Bacteria</taxon>
        <taxon>Pseudomonadati</taxon>
        <taxon>Pseudomonadota</taxon>
        <taxon>Gammaproteobacteria</taxon>
        <taxon>Lysobacterales</taxon>
        <taxon>Lysobacteraceae</taxon>
        <taxon>Marilutibacter</taxon>
    </lineage>
</organism>
<dbReference type="SUPFAM" id="SSF52540">
    <property type="entry name" value="P-loop containing nucleoside triphosphate hydrolases"/>
    <property type="match status" value="1"/>
</dbReference>
<dbReference type="HAMAP" id="MF_00376">
    <property type="entry name" value="Dephospho_CoA_kinase"/>
    <property type="match status" value="1"/>
</dbReference>
<comment type="catalytic activity">
    <reaction evidence="5">
        <text>3'-dephospho-CoA + ATP = ADP + CoA + H(+)</text>
        <dbReference type="Rhea" id="RHEA:18245"/>
        <dbReference type="ChEBI" id="CHEBI:15378"/>
        <dbReference type="ChEBI" id="CHEBI:30616"/>
        <dbReference type="ChEBI" id="CHEBI:57287"/>
        <dbReference type="ChEBI" id="CHEBI:57328"/>
        <dbReference type="ChEBI" id="CHEBI:456216"/>
        <dbReference type="EC" id="2.7.1.24"/>
    </reaction>
</comment>
<keyword evidence="3 5" id="KW-0067">ATP-binding</keyword>
<feature type="binding site" evidence="5">
    <location>
        <begin position="13"/>
        <end position="18"/>
    </location>
    <ligand>
        <name>ATP</name>
        <dbReference type="ChEBI" id="CHEBI:30616"/>
    </ligand>
</feature>
<name>A0ABS9HV68_9GAMM</name>
<sequence>MSGFIIGITGGVAAGKSAVTSRFQALDVTVADADLAARDAVAPGSDGLAEVVAAFGTGVLAADGRLDRAAMRARVFADSAARARLEAIVHPRVRRQLMAECEAAPGPYAIAAIPLLAEGGGREAYPWLDRILVVDVLPETQRRRLTARDGIDVALAERMIAAQADRRERLAIADDVIVNDGPVEALDAHVAALDRRYRALAATHHA</sequence>
<evidence type="ECO:0000256" key="5">
    <source>
        <dbReference type="HAMAP-Rule" id="MF_00376"/>
    </source>
</evidence>
<proteinExistence type="inferred from homology"/>
<evidence type="ECO:0000313" key="7">
    <source>
        <dbReference type="EMBL" id="MCF7222050.1"/>
    </source>
</evidence>
<keyword evidence="5 7" id="KW-0808">Transferase</keyword>
<evidence type="ECO:0000256" key="4">
    <source>
        <dbReference type="ARBA" id="ARBA00022993"/>
    </source>
</evidence>
<comment type="caution">
    <text evidence="7">The sequence shown here is derived from an EMBL/GenBank/DDBJ whole genome shotgun (WGS) entry which is preliminary data.</text>
</comment>
<keyword evidence="2 5" id="KW-0547">Nucleotide-binding</keyword>
<reference evidence="7" key="2">
    <citation type="submission" date="2022-01" db="EMBL/GenBank/DDBJ databases">
        <authorList>
            <person name="Zhou L.Y."/>
        </authorList>
    </citation>
    <scope>NUCLEOTIDE SEQUENCE</scope>
    <source>
        <strain evidence="7">TLK-CK17</strain>
    </source>
</reference>
<dbReference type="InterPro" id="IPR027417">
    <property type="entry name" value="P-loop_NTPase"/>
</dbReference>
<keyword evidence="5" id="KW-0963">Cytoplasm</keyword>
<gene>
    <name evidence="5 7" type="primary">coaE</name>
    <name evidence="7" type="ORF">L3V18_09680</name>
</gene>
<dbReference type="NCBIfam" id="TIGR00152">
    <property type="entry name" value="dephospho-CoA kinase"/>
    <property type="match status" value="1"/>
</dbReference>